<dbReference type="Pfam" id="PF00664">
    <property type="entry name" value="ABC_membrane"/>
    <property type="match status" value="1"/>
</dbReference>
<feature type="domain" description="ABC transporter" evidence="8">
    <location>
        <begin position="314"/>
        <end position="527"/>
    </location>
</feature>
<sequence>MWHLIGELVKPNRRPFVLQTVFSVFAALDGIAGPYFLGRFTDQLTAQAFSASFMTLVLWGGALLVILAASGGESYFAGRFRQGVNVQLRNRVVARAYAPGQQTVKASSYTAEALADVKQIEQDFVTSLTGILYCLLQGSLTLIFLLQVNWQLGLVFVALGFLPTIVPKLTARWLKNGTQLWQQANDRYTSGLTDTLNARPLFRHYQLVVQGLGRLSGMLRQSEAANFTMNMRQQWASLFVSALYAITTTGALAVGVVAVMHGQLTIGMLLTLNGAADRVVSPMITIVTDYNHLASSEPLVQRILRPVEATVPKLHFESERHSLIQFQAVTVGFDSPIMRPIDLVITAGTKLLIQGPSGVGKSTLVQVLLHDRQPLRGQVIYSSQLAPEPLAAMTIVHQQPFIFADTLAYNLTLGRPITQERMFRLLRQVGLAQYATVEGLRMQLGSDGHQLSGGEEKRLELARALAEPKTLLVVDEALSGLDATAAAEINRLILNYPGAVIDIEHHATPTMRGQYSQVLDLTRYAIS</sequence>
<organism evidence="10 11">
    <name type="scientific">Lacticaseibacillus jixianensis</name>
    <dbReference type="NCBI Taxonomy" id="2486012"/>
    <lineage>
        <taxon>Bacteria</taxon>
        <taxon>Bacillati</taxon>
        <taxon>Bacillota</taxon>
        <taxon>Bacilli</taxon>
        <taxon>Lactobacillales</taxon>
        <taxon>Lactobacillaceae</taxon>
        <taxon>Lacticaseibacillus</taxon>
    </lineage>
</organism>
<keyword evidence="4 10" id="KW-0067">ATP-binding</keyword>
<feature type="transmembrane region" description="Helical" evidence="7">
    <location>
        <begin position="238"/>
        <end position="260"/>
    </location>
</feature>
<evidence type="ECO:0000256" key="6">
    <source>
        <dbReference type="ARBA" id="ARBA00023136"/>
    </source>
</evidence>
<evidence type="ECO:0000313" key="10">
    <source>
        <dbReference type="EMBL" id="MFD1392470.1"/>
    </source>
</evidence>
<dbReference type="SMART" id="SM00382">
    <property type="entry name" value="AAA"/>
    <property type="match status" value="1"/>
</dbReference>
<evidence type="ECO:0000313" key="11">
    <source>
        <dbReference type="Proteomes" id="UP001597249"/>
    </source>
</evidence>
<dbReference type="InterPro" id="IPR011527">
    <property type="entry name" value="ABC1_TM_dom"/>
</dbReference>
<accession>A0ABW4B821</accession>
<gene>
    <name evidence="10" type="ORF">ACFQ3L_02560</name>
</gene>
<dbReference type="RefSeq" id="WP_125586683.1">
    <property type="nucleotide sequence ID" value="NZ_JBHTMO010000005.1"/>
</dbReference>
<feature type="transmembrane region" description="Helical" evidence="7">
    <location>
        <begin position="49"/>
        <end position="69"/>
    </location>
</feature>
<evidence type="ECO:0000259" key="9">
    <source>
        <dbReference type="PROSITE" id="PS50929"/>
    </source>
</evidence>
<feature type="domain" description="ABC transmembrane type-1" evidence="9">
    <location>
        <begin position="20"/>
        <end position="295"/>
    </location>
</feature>
<evidence type="ECO:0000256" key="2">
    <source>
        <dbReference type="ARBA" id="ARBA00022692"/>
    </source>
</evidence>
<dbReference type="InterPro" id="IPR003439">
    <property type="entry name" value="ABC_transporter-like_ATP-bd"/>
</dbReference>
<dbReference type="PROSITE" id="PS50893">
    <property type="entry name" value="ABC_TRANSPORTER_2"/>
    <property type="match status" value="1"/>
</dbReference>
<keyword evidence="6 7" id="KW-0472">Membrane</keyword>
<reference evidence="11" key="1">
    <citation type="journal article" date="2019" name="Int. J. Syst. Evol. Microbiol.">
        <title>The Global Catalogue of Microorganisms (GCM) 10K type strain sequencing project: providing services to taxonomists for standard genome sequencing and annotation.</title>
        <authorList>
            <consortium name="The Broad Institute Genomics Platform"/>
            <consortium name="The Broad Institute Genome Sequencing Center for Infectious Disease"/>
            <person name="Wu L."/>
            <person name="Ma J."/>
        </authorList>
    </citation>
    <scope>NUCLEOTIDE SEQUENCE [LARGE SCALE GENOMIC DNA]</scope>
    <source>
        <strain evidence="11">CCM 8911</strain>
    </source>
</reference>
<protein>
    <submittedName>
        <fullName evidence="10">ATP-binding cassette domain-containing protein</fullName>
    </submittedName>
</protein>
<dbReference type="PANTHER" id="PTHR24221:SF654">
    <property type="entry name" value="ATP-BINDING CASSETTE SUB-FAMILY B MEMBER 6"/>
    <property type="match status" value="1"/>
</dbReference>
<dbReference type="SUPFAM" id="SSF90123">
    <property type="entry name" value="ABC transporter transmembrane region"/>
    <property type="match status" value="1"/>
</dbReference>
<evidence type="ECO:0000256" key="4">
    <source>
        <dbReference type="ARBA" id="ARBA00022840"/>
    </source>
</evidence>
<evidence type="ECO:0000256" key="3">
    <source>
        <dbReference type="ARBA" id="ARBA00022741"/>
    </source>
</evidence>
<dbReference type="InterPro" id="IPR027417">
    <property type="entry name" value="P-loop_NTPase"/>
</dbReference>
<dbReference type="EMBL" id="JBHTMO010000005">
    <property type="protein sequence ID" value="MFD1392470.1"/>
    <property type="molecule type" value="Genomic_DNA"/>
</dbReference>
<keyword evidence="3" id="KW-0547">Nucleotide-binding</keyword>
<keyword evidence="5 7" id="KW-1133">Transmembrane helix</keyword>
<dbReference type="InterPro" id="IPR003593">
    <property type="entry name" value="AAA+_ATPase"/>
</dbReference>
<dbReference type="Proteomes" id="UP001597249">
    <property type="component" value="Unassembled WGS sequence"/>
</dbReference>
<dbReference type="InterPro" id="IPR036640">
    <property type="entry name" value="ABC1_TM_sf"/>
</dbReference>
<keyword evidence="2 7" id="KW-0812">Transmembrane</keyword>
<dbReference type="PANTHER" id="PTHR24221">
    <property type="entry name" value="ATP-BINDING CASSETTE SUB-FAMILY B"/>
    <property type="match status" value="1"/>
</dbReference>
<evidence type="ECO:0000256" key="1">
    <source>
        <dbReference type="ARBA" id="ARBA00004651"/>
    </source>
</evidence>
<comment type="subcellular location">
    <subcellularLocation>
        <location evidence="1">Cell membrane</location>
        <topology evidence="1">Multi-pass membrane protein</topology>
    </subcellularLocation>
</comment>
<dbReference type="PROSITE" id="PS50929">
    <property type="entry name" value="ABC_TM1F"/>
    <property type="match status" value="1"/>
</dbReference>
<evidence type="ECO:0000256" key="5">
    <source>
        <dbReference type="ARBA" id="ARBA00022989"/>
    </source>
</evidence>
<keyword evidence="11" id="KW-1185">Reference proteome</keyword>
<proteinExistence type="predicted"/>
<dbReference type="Gene3D" id="3.40.50.300">
    <property type="entry name" value="P-loop containing nucleotide triphosphate hydrolases"/>
    <property type="match status" value="1"/>
</dbReference>
<evidence type="ECO:0000259" key="8">
    <source>
        <dbReference type="PROSITE" id="PS50893"/>
    </source>
</evidence>
<dbReference type="Pfam" id="PF00005">
    <property type="entry name" value="ABC_tran"/>
    <property type="match status" value="1"/>
</dbReference>
<name>A0ABW4B821_9LACO</name>
<comment type="caution">
    <text evidence="10">The sequence shown here is derived from an EMBL/GenBank/DDBJ whole genome shotgun (WGS) entry which is preliminary data.</text>
</comment>
<dbReference type="SUPFAM" id="SSF52540">
    <property type="entry name" value="P-loop containing nucleoside triphosphate hydrolases"/>
    <property type="match status" value="1"/>
</dbReference>
<dbReference type="InterPro" id="IPR039421">
    <property type="entry name" value="Type_1_exporter"/>
</dbReference>
<dbReference type="GO" id="GO:0005524">
    <property type="term" value="F:ATP binding"/>
    <property type="evidence" value="ECO:0007669"/>
    <property type="project" value="UniProtKB-KW"/>
</dbReference>
<dbReference type="Gene3D" id="1.20.1560.10">
    <property type="entry name" value="ABC transporter type 1, transmembrane domain"/>
    <property type="match status" value="1"/>
</dbReference>
<feature type="transmembrane region" description="Helical" evidence="7">
    <location>
        <begin position="16"/>
        <end position="37"/>
    </location>
</feature>
<evidence type="ECO:0000256" key="7">
    <source>
        <dbReference type="SAM" id="Phobius"/>
    </source>
</evidence>